<organism evidence="3 4">
    <name type="scientific">Candidatus Parabacteroides intestinigallinarum</name>
    <dbReference type="NCBI Taxonomy" id="2838722"/>
    <lineage>
        <taxon>Bacteria</taxon>
        <taxon>Pseudomonadati</taxon>
        <taxon>Bacteroidota</taxon>
        <taxon>Bacteroidia</taxon>
        <taxon>Bacteroidales</taxon>
        <taxon>Tannerellaceae</taxon>
        <taxon>Parabacteroides</taxon>
    </lineage>
</organism>
<evidence type="ECO:0000313" key="4">
    <source>
        <dbReference type="Proteomes" id="UP000823847"/>
    </source>
</evidence>
<accession>A0A9D1XU86</accession>
<feature type="transmembrane region" description="Helical" evidence="2">
    <location>
        <begin position="62"/>
        <end position="82"/>
    </location>
</feature>
<sequence length="141" mass="15663">MDDKRIDELINEALREDMALPDGLAERLERRLDSIASRAEEEAGAPRVSIRAREGRSPRRRFLYALSGVAAALIGVVCYIGIESARPAKADTFTDPREAALVAQDALALLSRNLNKGLEQAREANREITRIQDIVNKHLND</sequence>
<dbReference type="AlphaFoldDB" id="A0A9D1XU86"/>
<feature type="coiled-coil region" evidence="1">
    <location>
        <begin position="107"/>
        <end position="141"/>
    </location>
</feature>
<proteinExistence type="predicted"/>
<evidence type="ECO:0000313" key="3">
    <source>
        <dbReference type="EMBL" id="HIX87426.1"/>
    </source>
</evidence>
<reference evidence="3" key="2">
    <citation type="submission" date="2021-04" db="EMBL/GenBank/DDBJ databases">
        <authorList>
            <person name="Gilroy R."/>
        </authorList>
    </citation>
    <scope>NUCLEOTIDE SEQUENCE</scope>
    <source>
        <strain evidence="3">ChiHecec2B26-12326</strain>
    </source>
</reference>
<evidence type="ECO:0000256" key="2">
    <source>
        <dbReference type="SAM" id="Phobius"/>
    </source>
</evidence>
<keyword evidence="2" id="KW-0812">Transmembrane</keyword>
<keyword evidence="2" id="KW-1133">Transmembrane helix</keyword>
<comment type="caution">
    <text evidence="3">The sequence shown here is derived from an EMBL/GenBank/DDBJ whole genome shotgun (WGS) entry which is preliminary data.</text>
</comment>
<reference evidence="3" key="1">
    <citation type="journal article" date="2021" name="PeerJ">
        <title>Extensive microbial diversity within the chicken gut microbiome revealed by metagenomics and culture.</title>
        <authorList>
            <person name="Gilroy R."/>
            <person name="Ravi A."/>
            <person name="Getino M."/>
            <person name="Pursley I."/>
            <person name="Horton D.L."/>
            <person name="Alikhan N.F."/>
            <person name="Baker D."/>
            <person name="Gharbi K."/>
            <person name="Hall N."/>
            <person name="Watson M."/>
            <person name="Adriaenssens E.M."/>
            <person name="Foster-Nyarko E."/>
            <person name="Jarju S."/>
            <person name="Secka A."/>
            <person name="Antonio M."/>
            <person name="Oren A."/>
            <person name="Chaudhuri R.R."/>
            <person name="La Ragione R."/>
            <person name="Hildebrand F."/>
            <person name="Pallen M.J."/>
        </authorList>
    </citation>
    <scope>NUCLEOTIDE SEQUENCE</scope>
    <source>
        <strain evidence="3">ChiHecec2B26-12326</strain>
    </source>
</reference>
<name>A0A9D1XU86_9BACT</name>
<gene>
    <name evidence="3" type="ORF">H9848_12610</name>
</gene>
<protein>
    <submittedName>
        <fullName evidence="3">Uncharacterized protein</fullName>
    </submittedName>
</protein>
<keyword evidence="2" id="KW-0472">Membrane</keyword>
<keyword evidence="1" id="KW-0175">Coiled coil</keyword>
<dbReference type="Proteomes" id="UP000823847">
    <property type="component" value="Unassembled WGS sequence"/>
</dbReference>
<dbReference type="EMBL" id="DXEN01000092">
    <property type="protein sequence ID" value="HIX87426.1"/>
    <property type="molecule type" value="Genomic_DNA"/>
</dbReference>
<evidence type="ECO:0000256" key="1">
    <source>
        <dbReference type="SAM" id="Coils"/>
    </source>
</evidence>